<dbReference type="InterPro" id="IPR032675">
    <property type="entry name" value="LRR_dom_sf"/>
</dbReference>
<dbReference type="PANTHER" id="PTHR24114">
    <property type="entry name" value="LEUCINE RICH REPEAT FAMILY PROTEIN"/>
    <property type="match status" value="1"/>
</dbReference>
<accession>A0A8V0XJQ5</accession>
<dbReference type="Proteomes" id="UP000000539">
    <property type="component" value="Chromosome 5"/>
</dbReference>
<dbReference type="InterPro" id="IPR001611">
    <property type="entry name" value="Leu-rich_rpt"/>
</dbReference>
<dbReference type="PANTHER" id="PTHR24114:SF49">
    <property type="entry name" value="LEUCINE-RICH REPEAT-CONTAINING PROTEIN 74A"/>
    <property type="match status" value="1"/>
</dbReference>
<organism evidence="1 2">
    <name type="scientific">Gallus gallus</name>
    <name type="common">Chicken</name>
    <dbReference type="NCBI Taxonomy" id="9031"/>
    <lineage>
        <taxon>Eukaryota</taxon>
        <taxon>Metazoa</taxon>
        <taxon>Chordata</taxon>
        <taxon>Craniata</taxon>
        <taxon>Vertebrata</taxon>
        <taxon>Euteleostomi</taxon>
        <taxon>Archelosauria</taxon>
        <taxon>Archosauria</taxon>
        <taxon>Dinosauria</taxon>
        <taxon>Saurischia</taxon>
        <taxon>Theropoda</taxon>
        <taxon>Coelurosauria</taxon>
        <taxon>Aves</taxon>
        <taxon>Neognathae</taxon>
        <taxon>Galloanserae</taxon>
        <taxon>Galliformes</taxon>
        <taxon>Phasianidae</taxon>
        <taxon>Phasianinae</taxon>
        <taxon>Gallus</taxon>
    </lineage>
</organism>
<dbReference type="AlphaFoldDB" id="A0A8V0XJQ5"/>
<sequence length="156" mass="17569">SADCKPKCSELAWEKQPQKMDGRQRMHHSFIYFFSADPGKAFAGVMGAELYLEACRLMEVVPVSHFAQNLTKPYINLNHHGLGPKGVKAIAIALVSNATVTHLELEDNHILAEGAKCIAEMLRENSLVRPWAITISPLRPFQEPKVTVWKSRFRMI</sequence>
<dbReference type="GeneTree" id="ENSGT00940000154297"/>
<evidence type="ECO:0000313" key="1">
    <source>
        <dbReference type="Ensembl" id="ENSGALP00010006928.1"/>
    </source>
</evidence>
<evidence type="ECO:0000313" key="2">
    <source>
        <dbReference type="Proteomes" id="UP000000539"/>
    </source>
</evidence>
<reference evidence="1" key="3">
    <citation type="submission" date="2025-09" db="UniProtKB">
        <authorList>
            <consortium name="Ensembl"/>
        </authorList>
    </citation>
    <scope>IDENTIFICATION</scope>
    <source>
        <strain evidence="1">broiler</strain>
    </source>
</reference>
<proteinExistence type="predicted"/>
<dbReference type="SUPFAM" id="SSF52047">
    <property type="entry name" value="RNI-like"/>
    <property type="match status" value="1"/>
</dbReference>
<protein>
    <recommendedName>
        <fullName evidence="3">Leucine rich repeat containing 74A</fullName>
    </recommendedName>
</protein>
<reference evidence="1" key="1">
    <citation type="submission" date="2020-11" db="EMBL/GenBank/DDBJ databases">
        <title>Gallus gallus (Chicken) genome, bGalGal1, GRCg7b, maternal haplotype autosomes + Z &amp; W.</title>
        <authorList>
            <person name="Warren W."/>
            <person name="Formenti G."/>
            <person name="Fedrigo O."/>
            <person name="Haase B."/>
            <person name="Mountcastle J."/>
            <person name="Balacco J."/>
            <person name="Tracey A."/>
            <person name="Schneider V."/>
            <person name="Okimoto R."/>
            <person name="Cheng H."/>
            <person name="Hawken R."/>
            <person name="Howe K."/>
            <person name="Jarvis E.D."/>
        </authorList>
    </citation>
    <scope>NUCLEOTIDE SEQUENCE [LARGE SCALE GENOMIC DNA]</scope>
    <source>
        <strain evidence="1">Broiler</strain>
    </source>
</reference>
<reference evidence="1" key="2">
    <citation type="submission" date="2025-08" db="UniProtKB">
        <authorList>
            <consortium name="Ensembl"/>
        </authorList>
    </citation>
    <scope>IDENTIFICATION</scope>
    <source>
        <strain evidence="1">broiler</strain>
    </source>
</reference>
<dbReference type="Pfam" id="PF13516">
    <property type="entry name" value="LRR_6"/>
    <property type="match status" value="2"/>
</dbReference>
<dbReference type="Ensembl" id="ENSGALT00010012364.1">
    <property type="protein sequence ID" value="ENSGALP00010006928.1"/>
    <property type="gene ID" value="ENSGALG00010005225.1"/>
</dbReference>
<dbReference type="Gene3D" id="3.80.10.10">
    <property type="entry name" value="Ribonuclease Inhibitor"/>
    <property type="match status" value="1"/>
</dbReference>
<keyword evidence="2" id="KW-1185">Reference proteome</keyword>
<evidence type="ECO:0008006" key="3">
    <source>
        <dbReference type="Google" id="ProtNLM"/>
    </source>
</evidence>
<dbReference type="InterPro" id="IPR052394">
    <property type="entry name" value="LRR-containing"/>
</dbReference>
<name>A0A8V0XJQ5_CHICK</name>